<dbReference type="AlphaFoldDB" id="A0AB39V2J1"/>
<dbReference type="KEGG" id="lala:AB8B28_07445"/>
<dbReference type="Pfam" id="PF03235">
    <property type="entry name" value="GmrSD_N"/>
    <property type="match status" value="1"/>
</dbReference>
<dbReference type="InterPro" id="IPR004919">
    <property type="entry name" value="GmrSD_N"/>
</dbReference>
<dbReference type="PANTHER" id="PTHR35149">
    <property type="entry name" value="SLL5132 PROTEIN"/>
    <property type="match status" value="1"/>
</dbReference>
<protein>
    <submittedName>
        <fullName evidence="3">HNH endonuclease family protein</fullName>
    </submittedName>
</protein>
<keyword evidence="3" id="KW-0378">Hydrolase</keyword>
<organism evidence="3">
    <name type="scientific">Leptotrichia alba</name>
    <dbReference type="NCBI Taxonomy" id="3239304"/>
    <lineage>
        <taxon>Bacteria</taxon>
        <taxon>Fusobacteriati</taxon>
        <taxon>Fusobacteriota</taxon>
        <taxon>Fusobacteriia</taxon>
        <taxon>Fusobacteriales</taxon>
        <taxon>Leptotrichiaceae</taxon>
        <taxon>Leptotrichia</taxon>
    </lineage>
</organism>
<reference evidence="3" key="1">
    <citation type="submission" date="2024-07" db="EMBL/GenBank/DDBJ databases">
        <authorList>
            <person name="Li X.-J."/>
            <person name="Wang X."/>
        </authorList>
    </citation>
    <scope>NUCLEOTIDE SEQUENCE</scope>
    <source>
        <strain evidence="3">HSP-536</strain>
    </source>
</reference>
<name>A0AB39V2J1_9FUSO</name>
<dbReference type="GO" id="GO:0004519">
    <property type="term" value="F:endonuclease activity"/>
    <property type="evidence" value="ECO:0007669"/>
    <property type="project" value="UniProtKB-KW"/>
</dbReference>
<sequence>MKKEEIDKHSKVYQNYEFFMQLIKDSKIPIDTLLDTFYRIEIADIDLDVKDDLETVQRIFEKINSTGKPLTKGDLIRNFLLLTKNLQEQEELYKNYWLKIEKRLLSENISIFAKDYLVMKIFEDVNDSEVYKKFKQVFGEDSETKEKILKEMTKYSEYYSWILEPNTLLSTQNRKKEKLIEEIKYIGAIDFRSLLMLLLEKMYDEKNIIELEKILKLLRDFLLRYRVVKVSRGGGGLTGVVTDLIKKISTNEIECNYENIYFELSNSKNPSGKFPRDDEFKQALQESVDETYAKLVLSIIEKNEKPNDIPIDVSKITIEHIMPKKLSSYWEKDLGDDAVSIHEKFLKSIGNQVPLSKKWNSSLSNKVFIEKRKKYFEQQFSITREIFDFEKWDEEELVKRNTNISERACKYIIGPLKRSTDYSLDDEEIITFENKIEDVKNKKIQAILYNDKEYNIENWKNLCYKIAEILYENTKDEFKTVSAFKKPLIVNASEKENLKNAKQIKDSKFYCETDIKLSKDSFKYAKIIMKHFNQEDKFRIIVENEDDK</sequence>
<keyword evidence="3" id="KW-0540">Nuclease</keyword>
<evidence type="ECO:0000259" key="2">
    <source>
        <dbReference type="Pfam" id="PF07510"/>
    </source>
</evidence>
<gene>
    <name evidence="3" type="ORF">AB8B28_07445</name>
</gene>
<feature type="domain" description="GmrSD restriction endonucleases N-terminal" evidence="1">
    <location>
        <begin position="3"/>
        <end position="81"/>
    </location>
</feature>
<dbReference type="Pfam" id="PF07510">
    <property type="entry name" value="GmrSD_C"/>
    <property type="match status" value="1"/>
</dbReference>
<keyword evidence="3" id="KW-0255">Endonuclease</keyword>
<evidence type="ECO:0000313" key="3">
    <source>
        <dbReference type="EMBL" id="XDU61487.1"/>
    </source>
</evidence>
<dbReference type="PANTHER" id="PTHR35149:SF1">
    <property type="entry name" value="DUF5655 DOMAIN-CONTAINING PROTEIN"/>
    <property type="match status" value="1"/>
</dbReference>
<dbReference type="RefSeq" id="WP_369715029.1">
    <property type="nucleotide sequence ID" value="NZ_CP165647.1"/>
</dbReference>
<dbReference type="InterPro" id="IPR011089">
    <property type="entry name" value="GmrSD_C"/>
</dbReference>
<feature type="domain" description="GmrSD restriction endonucleases C-terminal" evidence="2">
    <location>
        <begin position="274"/>
        <end position="406"/>
    </location>
</feature>
<dbReference type="EMBL" id="CP165647">
    <property type="protein sequence ID" value="XDU61487.1"/>
    <property type="molecule type" value="Genomic_DNA"/>
</dbReference>
<evidence type="ECO:0000259" key="1">
    <source>
        <dbReference type="Pfam" id="PF03235"/>
    </source>
</evidence>
<proteinExistence type="predicted"/>
<accession>A0AB39V2J1</accession>